<evidence type="ECO:0000256" key="1">
    <source>
        <dbReference type="SAM" id="MobiDB-lite"/>
    </source>
</evidence>
<evidence type="ECO:0000313" key="3">
    <source>
        <dbReference type="Proteomes" id="UP000192277"/>
    </source>
</evidence>
<organism evidence="2 3">
    <name type="scientific">Niastella koreensis</name>
    <dbReference type="NCBI Taxonomy" id="354356"/>
    <lineage>
        <taxon>Bacteria</taxon>
        <taxon>Pseudomonadati</taxon>
        <taxon>Bacteroidota</taxon>
        <taxon>Chitinophagia</taxon>
        <taxon>Chitinophagales</taxon>
        <taxon>Chitinophagaceae</taxon>
        <taxon>Niastella</taxon>
    </lineage>
</organism>
<dbReference type="Proteomes" id="UP000192277">
    <property type="component" value="Unassembled WGS sequence"/>
</dbReference>
<keyword evidence="3" id="KW-1185">Reference proteome</keyword>
<evidence type="ECO:0000313" key="2">
    <source>
        <dbReference type="EMBL" id="OQP49110.1"/>
    </source>
</evidence>
<accession>A0ABX3NXA7</accession>
<name>A0ABX3NXA7_9BACT</name>
<sequence>MDKKNLKEELPEDVDLPEEDDDNDDNEYDILDELTPEQLARLQESIKQLEAGSTLPHERAMALMSALLERRSRQNL</sequence>
<dbReference type="EMBL" id="LWBO01000011">
    <property type="protein sequence ID" value="OQP49110.1"/>
    <property type="molecule type" value="Genomic_DNA"/>
</dbReference>
<gene>
    <name evidence="2" type="ORF">A4D02_29375</name>
</gene>
<comment type="caution">
    <text evidence="2">The sequence shown here is derived from an EMBL/GenBank/DDBJ whole genome shotgun (WGS) entry which is preliminary data.</text>
</comment>
<protein>
    <submittedName>
        <fullName evidence="2">Uncharacterized protein</fullName>
    </submittedName>
</protein>
<feature type="compositionally biased region" description="Acidic residues" evidence="1">
    <location>
        <begin position="10"/>
        <end position="28"/>
    </location>
</feature>
<feature type="region of interest" description="Disordered" evidence="1">
    <location>
        <begin position="1"/>
        <end position="28"/>
    </location>
</feature>
<reference evidence="2 3" key="1">
    <citation type="submission" date="2016-04" db="EMBL/GenBank/DDBJ databases">
        <authorList>
            <person name="Chen L."/>
            <person name="Zhuang W."/>
            <person name="Wang G."/>
        </authorList>
    </citation>
    <scope>NUCLEOTIDE SEQUENCE [LARGE SCALE GENOMIC DNA]</scope>
    <source>
        <strain evidence="3">GR20</strain>
    </source>
</reference>
<proteinExistence type="predicted"/>
<dbReference type="RefSeq" id="WP_014216667.1">
    <property type="nucleotide sequence ID" value="NZ_LWBO01000011.1"/>
</dbReference>